<dbReference type="RefSeq" id="WP_344615135.1">
    <property type="nucleotide sequence ID" value="NZ_BAAARV010000046.1"/>
</dbReference>
<dbReference type="PANTHER" id="PTHR48228:SF5">
    <property type="entry name" value="ALPHA-METHYLACYL-COA RACEMASE"/>
    <property type="match status" value="1"/>
</dbReference>
<organism evidence="1 2">
    <name type="scientific">Dactylosporangium salmoneum</name>
    <dbReference type="NCBI Taxonomy" id="53361"/>
    <lineage>
        <taxon>Bacteria</taxon>
        <taxon>Bacillati</taxon>
        <taxon>Actinomycetota</taxon>
        <taxon>Actinomycetes</taxon>
        <taxon>Micromonosporales</taxon>
        <taxon>Micromonosporaceae</taxon>
        <taxon>Dactylosporangium</taxon>
    </lineage>
</organism>
<sequence length="386" mass="40905">MSAPGRSGALAGVRVIEIAALGPVPFAGMLLSDHGADVIRVDRSDLSEAQRQHARRNLLNRGRRSVSLDLKSAAGRAALRRLVGGADVLMEGFRPGVAERLGLDPADCIADNPGLVYARMSGWGQTAPNRGEPGHDINFLAVSGLLDTIGTTESGPVPPAMYLGDFAGGGLTLAFAIAAALVERARSGRGQVIDASILDGAAQLGIVVQSMMAQGRWSPRRGTNAFDTGAPYYGVYATRDGRYLAVGAYEPQFYAALLRVLELDDVDVRDQDDQSRWPELKARIAGIVAGRDLDDWVRRFDGVAACVTPVLTMAEAMGDSRYHAERAYVRHDGAWQSAPAPRFSLTPAAIASAAPEPGEHTAEVLREHGFDEAAIDRLTPGNPGGS</sequence>
<protein>
    <submittedName>
        <fullName evidence="1">CaiB/BaiF CoA-transferase family protein</fullName>
    </submittedName>
</protein>
<dbReference type="SUPFAM" id="SSF89796">
    <property type="entry name" value="CoA-transferase family III (CaiB/BaiF)"/>
    <property type="match status" value="1"/>
</dbReference>
<keyword evidence="2" id="KW-1185">Reference proteome</keyword>
<dbReference type="EMBL" id="BAAARV010000046">
    <property type="protein sequence ID" value="GAA2358427.1"/>
    <property type="molecule type" value="Genomic_DNA"/>
</dbReference>
<dbReference type="InterPro" id="IPR050509">
    <property type="entry name" value="CoA-transferase_III"/>
</dbReference>
<dbReference type="PANTHER" id="PTHR48228">
    <property type="entry name" value="SUCCINYL-COA--D-CITRAMALATE COA-TRANSFERASE"/>
    <property type="match status" value="1"/>
</dbReference>
<proteinExistence type="predicted"/>
<dbReference type="Pfam" id="PF02515">
    <property type="entry name" value="CoA_transf_3"/>
    <property type="match status" value="1"/>
</dbReference>
<evidence type="ECO:0000313" key="2">
    <source>
        <dbReference type="Proteomes" id="UP001501444"/>
    </source>
</evidence>
<name>A0ABN3GQX9_9ACTN</name>
<dbReference type="InterPro" id="IPR003673">
    <property type="entry name" value="CoA-Trfase_fam_III"/>
</dbReference>
<dbReference type="Gene3D" id="3.30.1540.10">
    <property type="entry name" value="formyl-coa transferase, domain 3"/>
    <property type="match status" value="1"/>
</dbReference>
<gene>
    <name evidence="1" type="ORF">GCM10010170_052150</name>
</gene>
<evidence type="ECO:0000313" key="1">
    <source>
        <dbReference type="EMBL" id="GAA2358427.1"/>
    </source>
</evidence>
<dbReference type="InterPro" id="IPR023606">
    <property type="entry name" value="CoA-Trfase_III_dom_1_sf"/>
</dbReference>
<dbReference type="Proteomes" id="UP001501444">
    <property type="component" value="Unassembled WGS sequence"/>
</dbReference>
<dbReference type="InterPro" id="IPR044855">
    <property type="entry name" value="CoA-Trfase_III_dom3_sf"/>
</dbReference>
<reference evidence="1 2" key="1">
    <citation type="journal article" date="2019" name="Int. J. Syst. Evol. Microbiol.">
        <title>The Global Catalogue of Microorganisms (GCM) 10K type strain sequencing project: providing services to taxonomists for standard genome sequencing and annotation.</title>
        <authorList>
            <consortium name="The Broad Institute Genomics Platform"/>
            <consortium name="The Broad Institute Genome Sequencing Center for Infectious Disease"/>
            <person name="Wu L."/>
            <person name="Ma J."/>
        </authorList>
    </citation>
    <scope>NUCLEOTIDE SEQUENCE [LARGE SCALE GENOMIC DNA]</scope>
    <source>
        <strain evidence="1 2">JCM 3272</strain>
    </source>
</reference>
<comment type="caution">
    <text evidence="1">The sequence shown here is derived from an EMBL/GenBank/DDBJ whole genome shotgun (WGS) entry which is preliminary data.</text>
</comment>
<dbReference type="Gene3D" id="3.40.50.10540">
    <property type="entry name" value="Crotonobetainyl-coa:carnitine coa-transferase, domain 1"/>
    <property type="match status" value="1"/>
</dbReference>
<accession>A0ABN3GQX9</accession>